<proteinExistence type="predicted"/>
<dbReference type="AlphaFoldDB" id="A0A6B2LTA1"/>
<dbReference type="EMBL" id="GIBP01011226">
    <property type="protein sequence ID" value="NDV40195.1"/>
    <property type="molecule type" value="Transcribed_RNA"/>
</dbReference>
<name>A0A6B2LTA1_9EUKA</name>
<evidence type="ECO:0000313" key="1">
    <source>
        <dbReference type="EMBL" id="NDV40195.1"/>
    </source>
</evidence>
<protein>
    <submittedName>
        <fullName evidence="1">Uncharacterized protein</fullName>
    </submittedName>
</protein>
<accession>A0A6B2LTA1</accession>
<sequence>MAIISICTGPCQLAFQIAFVEGHECGPVDCVFALLCGICCAVKVRGDIREKYNIEGSLVGDVLSLWCCGACSLVQHVRQLQSKGVKPCGMFLE</sequence>
<dbReference type="PANTHER" id="PTHR15907">
    <property type="entry name" value="DUF614 FAMILY PROTEIN-RELATED"/>
    <property type="match status" value="1"/>
</dbReference>
<organism evidence="1">
    <name type="scientific">Arcella intermedia</name>
    <dbReference type="NCBI Taxonomy" id="1963864"/>
    <lineage>
        <taxon>Eukaryota</taxon>
        <taxon>Amoebozoa</taxon>
        <taxon>Tubulinea</taxon>
        <taxon>Elardia</taxon>
        <taxon>Arcellinida</taxon>
        <taxon>Sphaerothecina</taxon>
        <taxon>Arcellidae</taxon>
        <taxon>Arcella</taxon>
    </lineage>
</organism>
<dbReference type="NCBIfam" id="TIGR01571">
    <property type="entry name" value="A_thal_Cys_rich"/>
    <property type="match status" value="1"/>
</dbReference>
<dbReference type="InterPro" id="IPR006461">
    <property type="entry name" value="PLAC_motif_containing"/>
</dbReference>
<reference evidence="1" key="1">
    <citation type="journal article" date="2020" name="J. Eukaryot. Microbiol.">
        <title>De novo Sequencing, Assembly and Annotation of the Transcriptome for the Free-Living Testate Amoeba Arcella intermedia.</title>
        <authorList>
            <person name="Ribeiro G.M."/>
            <person name="Porfirio-Sousa A.L."/>
            <person name="Maurer-Alcala X.X."/>
            <person name="Katz L.A."/>
            <person name="Lahr D.J.G."/>
        </authorList>
    </citation>
    <scope>NUCLEOTIDE SEQUENCE</scope>
</reference>
<dbReference type="Pfam" id="PF04749">
    <property type="entry name" value="PLAC8"/>
    <property type="match status" value="1"/>
</dbReference>